<evidence type="ECO:0000256" key="1">
    <source>
        <dbReference type="SAM" id="MobiDB-lite"/>
    </source>
</evidence>
<gene>
    <name evidence="2" type="ORF">PLEPLA_LOCUS15219</name>
</gene>
<comment type="caution">
    <text evidence="2">The sequence shown here is derived from an EMBL/GenBank/DDBJ whole genome shotgun (WGS) entry which is preliminary data.</text>
</comment>
<keyword evidence="3" id="KW-1185">Reference proteome</keyword>
<evidence type="ECO:0000313" key="3">
    <source>
        <dbReference type="Proteomes" id="UP001153269"/>
    </source>
</evidence>
<evidence type="ECO:0000313" key="2">
    <source>
        <dbReference type="EMBL" id="CAB1427281.1"/>
    </source>
</evidence>
<feature type="compositionally biased region" description="Polar residues" evidence="1">
    <location>
        <begin position="102"/>
        <end position="114"/>
    </location>
</feature>
<dbReference type="EMBL" id="CADEAL010000957">
    <property type="protein sequence ID" value="CAB1427281.1"/>
    <property type="molecule type" value="Genomic_DNA"/>
</dbReference>
<proteinExistence type="predicted"/>
<reference evidence="2" key="1">
    <citation type="submission" date="2020-03" db="EMBL/GenBank/DDBJ databases">
        <authorList>
            <person name="Weist P."/>
        </authorList>
    </citation>
    <scope>NUCLEOTIDE SEQUENCE</scope>
</reference>
<accession>A0A9N7UA48</accession>
<dbReference type="Proteomes" id="UP001153269">
    <property type="component" value="Unassembled WGS sequence"/>
</dbReference>
<protein>
    <submittedName>
        <fullName evidence="2">Uncharacterized protein</fullName>
    </submittedName>
</protein>
<organism evidence="2 3">
    <name type="scientific">Pleuronectes platessa</name>
    <name type="common">European plaice</name>
    <dbReference type="NCBI Taxonomy" id="8262"/>
    <lineage>
        <taxon>Eukaryota</taxon>
        <taxon>Metazoa</taxon>
        <taxon>Chordata</taxon>
        <taxon>Craniata</taxon>
        <taxon>Vertebrata</taxon>
        <taxon>Euteleostomi</taxon>
        <taxon>Actinopterygii</taxon>
        <taxon>Neopterygii</taxon>
        <taxon>Teleostei</taxon>
        <taxon>Neoteleostei</taxon>
        <taxon>Acanthomorphata</taxon>
        <taxon>Carangaria</taxon>
        <taxon>Pleuronectiformes</taxon>
        <taxon>Pleuronectoidei</taxon>
        <taxon>Pleuronectidae</taxon>
        <taxon>Pleuronectes</taxon>
    </lineage>
</organism>
<dbReference type="AlphaFoldDB" id="A0A9N7UA48"/>
<feature type="region of interest" description="Disordered" evidence="1">
    <location>
        <begin position="101"/>
        <end position="129"/>
    </location>
</feature>
<name>A0A9N7UA48_PLEPL</name>
<sequence length="129" mass="14042">MESEDKEGITFVNLPRLFSQVWTVDLWSGGEEEKSRPSQVDAAVLLSAVCNFQVAANVLSLWRSQVCPPCSIQPMAFETKPKSPPPDPHLTCSLTSTLLISPQTTAKPPSSSTGEHTHPVQAKKINQEA</sequence>